<dbReference type="KEGG" id="bbes:BESB_026310"/>
<name>A0A2A9M7N3_BESBE</name>
<feature type="region of interest" description="Disordered" evidence="1">
    <location>
        <begin position="1"/>
        <end position="91"/>
    </location>
</feature>
<gene>
    <name evidence="2" type="ORF">BESB_026310</name>
</gene>
<dbReference type="PANTHER" id="PTHR21581">
    <property type="entry name" value="D-ALANYL-D-ALANINE CARBOXYPEPTIDASE"/>
    <property type="match status" value="1"/>
</dbReference>
<protein>
    <recommendedName>
        <fullName evidence="4">Tetratricopeptide repeat-containing protein</fullName>
    </recommendedName>
</protein>
<evidence type="ECO:0000313" key="3">
    <source>
        <dbReference type="Proteomes" id="UP000224006"/>
    </source>
</evidence>
<dbReference type="RefSeq" id="XP_029215666.1">
    <property type="nucleotide sequence ID" value="XM_029361311.1"/>
</dbReference>
<comment type="caution">
    <text evidence="2">The sequence shown here is derived from an EMBL/GenBank/DDBJ whole genome shotgun (WGS) entry which is preliminary data.</text>
</comment>
<sequence>MAAPEGTPLHQLAALPLSGSSSSSPLLRLRSPASRDLPSPPAGSSSPPLAAPSWQEASSLSRRGADSRPAACAEEAPGRGDNEARLSEEGTRIDETKAQVAALLLKRQFRSVIRLVSELLQQPQLPPDLHIQWVAVKIYALLSRKDGAGIAAALRALPHPLSSPYWTYEFHGGLYAGKRGSLIPFCLHTFLACAPSVCTPNSPACLDAIYALLRFARRRLETYCHPSRCACPEPSERSPTAALRKSLLRVAAGRPPSSSAAVSSPPPASSARSPEGPLGADAAADDSLLHALWLERLTTAAFLAAEILVAKGHPQEALQLLQEEVLKRRQGQQHTPTLSLMGRIGLRMGSLDLADECFGYVECLSECDNVTAQTNSGLLALLSRDAGRARAAFGAGHELAELGEEERRKFLWGEKAAKFELNREEDVREGEHARQAASLPGWAPKRLAGVSYPSALASTASNLAVANLYDRKLYEATVVLESAMERQPDESLFVGGVRNLLTLYEFSFNKHTCLSYLSNLIHTAAAEDDELGALVTS</sequence>
<dbReference type="OrthoDB" id="428342at2759"/>
<evidence type="ECO:0000256" key="1">
    <source>
        <dbReference type="SAM" id="MobiDB-lite"/>
    </source>
</evidence>
<feature type="compositionally biased region" description="Low complexity" evidence="1">
    <location>
        <begin position="12"/>
        <end position="53"/>
    </location>
</feature>
<evidence type="ECO:0008006" key="4">
    <source>
        <dbReference type="Google" id="ProtNLM"/>
    </source>
</evidence>
<organism evidence="2 3">
    <name type="scientific">Besnoitia besnoiti</name>
    <name type="common">Apicomplexan protozoan</name>
    <dbReference type="NCBI Taxonomy" id="94643"/>
    <lineage>
        <taxon>Eukaryota</taxon>
        <taxon>Sar</taxon>
        <taxon>Alveolata</taxon>
        <taxon>Apicomplexa</taxon>
        <taxon>Conoidasida</taxon>
        <taxon>Coccidia</taxon>
        <taxon>Eucoccidiorida</taxon>
        <taxon>Eimeriorina</taxon>
        <taxon>Sarcocystidae</taxon>
        <taxon>Besnoitia</taxon>
    </lineage>
</organism>
<dbReference type="GeneID" id="40307683"/>
<dbReference type="Proteomes" id="UP000224006">
    <property type="component" value="Unassembled WGS sequence"/>
</dbReference>
<proteinExistence type="predicted"/>
<dbReference type="AlphaFoldDB" id="A0A2A9M7N3"/>
<feature type="region of interest" description="Disordered" evidence="1">
    <location>
        <begin position="254"/>
        <end position="279"/>
    </location>
</feature>
<evidence type="ECO:0000313" key="2">
    <source>
        <dbReference type="EMBL" id="PFH31657.1"/>
    </source>
</evidence>
<feature type="compositionally biased region" description="Basic and acidic residues" evidence="1">
    <location>
        <begin position="76"/>
        <end position="91"/>
    </location>
</feature>
<reference evidence="2 3" key="1">
    <citation type="submission" date="2017-09" db="EMBL/GenBank/DDBJ databases">
        <title>Genome sequencing of Besnoitia besnoiti strain Bb-Ger1.</title>
        <authorList>
            <person name="Schares G."/>
            <person name="Venepally P."/>
            <person name="Lorenzi H.A."/>
        </authorList>
    </citation>
    <scope>NUCLEOTIDE SEQUENCE [LARGE SCALE GENOMIC DNA]</scope>
    <source>
        <strain evidence="2 3">Bb-Ger1</strain>
    </source>
</reference>
<dbReference type="STRING" id="94643.A0A2A9M7N3"/>
<dbReference type="PANTHER" id="PTHR21581:SF6">
    <property type="entry name" value="TRAFFICKING PROTEIN PARTICLE COMPLEX SUBUNIT 12"/>
    <property type="match status" value="1"/>
</dbReference>
<dbReference type="VEuPathDB" id="ToxoDB:BESB_026310"/>
<dbReference type="EMBL" id="NWUJ01000014">
    <property type="protein sequence ID" value="PFH31657.1"/>
    <property type="molecule type" value="Genomic_DNA"/>
</dbReference>
<accession>A0A2A9M7N3</accession>
<keyword evidence="3" id="KW-1185">Reference proteome</keyword>